<accession>A0ABW0UDV9</accession>
<dbReference type="PANTHER" id="PTHR30383">
    <property type="entry name" value="THIOESTERASE 1/PROTEASE 1/LYSOPHOSPHOLIPASE L1"/>
    <property type="match status" value="1"/>
</dbReference>
<dbReference type="Gene3D" id="3.40.50.1110">
    <property type="entry name" value="SGNH hydrolase"/>
    <property type="match status" value="1"/>
</dbReference>
<dbReference type="EMBL" id="JBHSOJ010000016">
    <property type="protein sequence ID" value="MFC5630866.1"/>
    <property type="molecule type" value="Genomic_DNA"/>
</dbReference>
<feature type="domain" description="SGNH hydrolase-type esterase" evidence="1">
    <location>
        <begin position="36"/>
        <end position="196"/>
    </location>
</feature>
<evidence type="ECO:0000313" key="3">
    <source>
        <dbReference type="Proteomes" id="UP001596110"/>
    </source>
</evidence>
<dbReference type="GO" id="GO:0016787">
    <property type="term" value="F:hydrolase activity"/>
    <property type="evidence" value="ECO:0007669"/>
    <property type="project" value="UniProtKB-KW"/>
</dbReference>
<comment type="caution">
    <text evidence="2">The sequence shown here is derived from an EMBL/GenBank/DDBJ whole genome shotgun (WGS) entry which is preliminary data.</text>
</comment>
<dbReference type="RefSeq" id="WP_156805731.1">
    <property type="nucleotide sequence ID" value="NZ_JBHSOJ010000016.1"/>
</dbReference>
<dbReference type="InterPro" id="IPR036514">
    <property type="entry name" value="SGNH_hydro_sf"/>
</dbReference>
<dbReference type="Pfam" id="PF13472">
    <property type="entry name" value="Lipase_GDSL_2"/>
    <property type="match status" value="1"/>
</dbReference>
<name>A0ABW0UDV9_9STRE</name>
<dbReference type="CDD" id="cd01841">
    <property type="entry name" value="NnaC_like"/>
    <property type="match status" value="1"/>
</dbReference>
<dbReference type="InterPro" id="IPR051532">
    <property type="entry name" value="Ester_Hydrolysis_Enzymes"/>
</dbReference>
<sequence>MPNTDTISPELSAYHQKRLAQFRLENEKVEPESIVFVGDSITEFFPIKKYLGRHLPLVNRGIAGTDTNWLLEHLDEQVATLEASKLFLMIGVNDLGLGYSVTDTVGKIAELVSQLRMLSPQSEIYLLSVLPVNEAQAFSKMVKIRKNADIQLLNANLKTLPGVDFIDLYPLLLDGDGQLASKYTTDGLHLSQLAYESLAEVLGSYLNESVV</sequence>
<proteinExistence type="predicted"/>
<protein>
    <submittedName>
        <fullName evidence="2">SGNH/GDSL hydrolase family protein</fullName>
    </submittedName>
</protein>
<keyword evidence="2" id="KW-0378">Hydrolase</keyword>
<dbReference type="Proteomes" id="UP001596110">
    <property type="component" value="Unassembled WGS sequence"/>
</dbReference>
<evidence type="ECO:0000259" key="1">
    <source>
        <dbReference type="Pfam" id="PF13472"/>
    </source>
</evidence>
<gene>
    <name evidence="2" type="ORF">ACFPQ3_04510</name>
</gene>
<organism evidence="2 3">
    <name type="scientific">Streptococcus caledonicus</name>
    <dbReference type="NCBI Taxonomy" id="2614158"/>
    <lineage>
        <taxon>Bacteria</taxon>
        <taxon>Bacillati</taxon>
        <taxon>Bacillota</taxon>
        <taxon>Bacilli</taxon>
        <taxon>Lactobacillales</taxon>
        <taxon>Streptococcaceae</taxon>
        <taxon>Streptococcus</taxon>
    </lineage>
</organism>
<keyword evidence="3" id="KW-1185">Reference proteome</keyword>
<dbReference type="SUPFAM" id="SSF52266">
    <property type="entry name" value="SGNH hydrolase"/>
    <property type="match status" value="1"/>
</dbReference>
<dbReference type="InterPro" id="IPR013830">
    <property type="entry name" value="SGNH_hydro"/>
</dbReference>
<dbReference type="PANTHER" id="PTHR30383:SF5">
    <property type="entry name" value="SGNH HYDROLASE-TYPE ESTERASE DOMAIN-CONTAINING PROTEIN"/>
    <property type="match status" value="1"/>
</dbReference>
<evidence type="ECO:0000313" key="2">
    <source>
        <dbReference type="EMBL" id="MFC5630866.1"/>
    </source>
</evidence>
<reference evidence="3" key="1">
    <citation type="journal article" date="2019" name="Int. J. Syst. Evol. Microbiol.">
        <title>The Global Catalogue of Microorganisms (GCM) 10K type strain sequencing project: providing services to taxonomists for standard genome sequencing and annotation.</title>
        <authorList>
            <consortium name="The Broad Institute Genomics Platform"/>
            <consortium name="The Broad Institute Genome Sequencing Center for Infectious Disease"/>
            <person name="Wu L."/>
            <person name="Ma J."/>
        </authorList>
    </citation>
    <scope>NUCLEOTIDE SEQUENCE [LARGE SCALE GENOMIC DNA]</scope>
    <source>
        <strain evidence="3">DT43</strain>
    </source>
</reference>